<dbReference type="Pfam" id="PF12770">
    <property type="entry name" value="CHAT"/>
    <property type="match status" value="1"/>
</dbReference>
<reference evidence="2 3" key="1">
    <citation type="submission" date="2019-12" db="EMBL/GenBank/DDBJ databases">
        <title>Shinella kummerowiae sp. nov., a symbiotic bacterium isolated from root nodules of the herbal legume Kummerowia stipulacea.</title>
        <authorList>
            <person name="Gao J."/>
        </authorList>
    </citation>
    <scope>NUCLEOTIDE SEQUENCE [LARGE SCALE GENOMIC DNA]</scope>
    <source>
        <strain evidence="2 3">CCBAU 25048</strain>
    </source>
</reference>
<dbReference type="Pfam" id="PF13424">
    <property type="entry name" value="TPR_12"/>
    <property type="match status" value="1"/>
</dbReference>
<evidence type="ECO:0000313" key="3">
    <source>
        <dbReference type="Proteomes" id="UP000435802"/>
    </source>
</evidence>
<sequence>MLTVEASAACFRPGMPAGYFNVSRSVFMPLFSLFHRLAAFSILFVFLTAPGFAQAPTQEAIRQSDVISAEMKALAKQGDTEGARRKAEEASARFKAQGEAWLAASYAVSAADYAMRAGDAAGVDKEYYPRMQELLATLEPVEETRANLLLELLMDAKGKLGDKDRQDALGELYEERIRKAHGRNSEQDIDGRVRTAYSLLENGRLEDGLKKIRVALAASQKTELHGVTLRHYTQIARSLHASVLNDEAAAFFHEAEQTRAIRADAKELADFYLAYAEFRSAVPDAQQHFVPLYSMATNLYARFYGHESPELIHATDKLATALSDVGQYGTAIDLEWRNYEIAQKSLGDDDTVTWRIANNLADMLRGLGSPSRALDYDLKVLENRTRHYGQNHFNTLVSANNTAQNYLDLGDYDEARRYFALCLDISRALGDPVTIAGMEAWLAYTDLLSGAAPMDAAAVSRMDALITDSNYPAILSMKAADLLASHFAKEGNTAQQIKHLQQAYSIAGGEMGMAHPLAFAGRIAIANAKATTDKATAAQEFAGIDRDMLGWVHLQVSVAGGREVGEAIRAMADGMLYDYARFAERNPTAVPAFADATRRWPSLATADADNVLKLARKIDPSDRETARLLDRISRLSRIARETFAADVEQDLAYEYLAETKTLEQQLNDRIVARYHLDRETVLNQPLPTPADLLGQDQALVQYFTTRKWRADRESADPIADTRLYAIVWRKGVAPVLKALGDPRELLSNDEEIVAALQTRGLSGDDSRGLRIDASKRAFTRLHDRLVAPLEREISNAKTLFIVPDGRLFALPFSLLEDAGGTLLEERFTLRLLTEPEALYRAVADGALPAEGRVVLAGGIDYARGEESGAMPLPGTLREVEAIGKVLSRPGMKIETLTGADVGETTLHERMTGAAIAHLATHGAYGSPKNGGASNVDTLWQSEVILAQSGDSRAMRRDEKDGRLYAFELMGWDLSGLDLLVLSACETGRGDEAFVGGVRGLPTAAGLAGAKRSLLTLWPVADDGTADFMVRFYEHLKAGQTYAAALRSTRRDAIEGRIPTARDPLVWAAFVLFEN</sequence>
<dbReference type="PANTHER" id="PTHR10098:SF108">
    <property type="entry name" value="TETRATRICOPEPTIDE REPEAT PROTEIN 28"/>
    <property type="match status" value="1"/>
</dbReference>
<proteinExistence type="predicted"/>
<dbReference type="Gene3D" id="1.25.40.10">
    <property type="entry name" value="Tetratricopeptide repeat domain"/>
    <property type="match status" value="1"/>
</dbReference>
<protein>
    <submittedName>
        <fullName evidence="2">CHAT domain-containing protein</fullName>
    </submittedName>
</protein>
<accession>A0A6N8SCK3</accession>
<comment type="caution">
    <text evidence="2">The sequence shown here is derived from an EMBL/GenBank/DDBJ whole genome shotgun (WGS) entry which is preliminary data.</text>
</comment>
<evidence type="ECO:0000259" key="1">
    <source>
        <dbReference type="Pfam" id="PF12770"/>
    </source>
</evidence>
<name>A0A6N8SCK3_9HYPH</name>
<dbReference type="AlphaFoldDB" id="A0A6N8SCK3"/>
<keyword evidence="3" id="KW-1185">Reference proteome</keyword>
<feature type="domain" description="CHAT" evidence="1">
    <location>
        <begin position="777"/>
        <end position="1072"/>
    </location>
</feature>
<gene>
    <name evidence="2" type="ORF">GR138_08705</name>
</gene>
<evidence type="ECO:0000313" key="2">
    <source>
        <dbReference type="EMBL" id="MXN45268.1"/>
    </source>
</evidence>
<dbReference type="PANTHER" id="PTHR10098">
    <property type="entry name" value="RAPSYN-RELATED"/>
    <property type="match status" value="1"/>
</dbReference>
<organism evidence="2 3">
    <name type="scientific">Shinella kummerowiae</name>
    <dbReference type="NCBI Taxonomy" id="417745"/>
    <lineage>
        <taxon>Bacteria</taxon>
        <taxon>Pseudomonadati</taxon>
        <taxon>Pseudomonadota</taxon>
        <taxon>Alphaproteobacteria</taxon>
        <taxon>Hyphomicrobiales</taxon>
        <taxon>Rhizobiaceae</taxon>
        <taxon>Shinella</taxon>
    </lineage>
</organism>
<dbReference type="InterPro" id="IPR024983">
    <property type="entry name" value="CHAT_dom"/>
</dbReference>
<dbReference type="SUPFAM" id="SSF48452">
    <property type="entry name" value="TPR-like"/>
    <property type="match status" value="1"/>
</dbReference>
<dbReference type="InterPro" id="IPR011990">
    <property type="entry name" value="TPR-like_helical_dom_sf"/>
</dbReference>
<dbReference type="Proteomes" id="UP000435802">
    <property type="component" value="Unassembled WGS sequence"/>
</dbReference>
<dbReference type="EMBL" id="WUMK01000003">
    <property type="protein sequence ID" value="MXN45268.1"/>
    <property type="molecule type" value="Genomic_DNA"/>
</dbReference>